<accession>A0A3M7RYY2</accession>
<reference evidence="2 3" key="1">
    <citation type="journal article" date="2018" name="Sci. Rep.">
        <title>Genomic signatures of local adaptation to the degree of environmental predictability in rotifers.</title>
        <authorList>
            <person name="Franch-Gras L."/>
            <person name="Hahn C."/>
            <person name="Garcia-Roger E.M."/>
            <person name="Carmona M.J."/>
            <person name="Serra M."/>
            <person name="Gomez A."/>
        </authorList>
    </citation>
    <scope>NUCLEOTIDE SEQUENCE [LARGE SCALE GENOMIC DNA]</scope>
    <source>
        <strain evidence="2">HYR1</strain>
    </source>
</reference>
<dbReference type="OrthoDB" id="6772952at2759"/>
<gene>
    <name evidence="2" type="ORF">BpHYR1_048191</name>
</gene>
<dbReference type="InterPro" id="IPR043502">
    <property type="entry name" value="DNA/RNA_pol_sf"/>
</dbReference>
<evidence type="ECO:0000256" key="1">
    <source>
        <dbReference type="SAM" id="MobiDB-lite"/>
    </source>
</evidence>
<dbReference type="PANTHER" id="PTHR37984:SF9">
    <property type="entry name" value="INTEGRASE CATALYTIC DOMAIN-CONTAINING PROTEIN"/>
    <property type="match status" value="1"/>
</dbReference>
<comment type="caution">
    <text evidence="2">The sequence shown here is derived from an EMBL/GenBank/DDBJ whole genome shotgun (WGS) entry which is preliminary data.</text>
</comment>
<dbReference type="AlphaFoldDB" id="A0A3M7RYY2"/>
<dbReference type="Proteomes" id="UP000276133">
    <property type="component" value="Unassembled WGS sequence"/>
</dbReference>
<feature type="compositionally biased region" description="Polar residues" evidence="1">
    <location>
        <begin position="557"/>
        <end position="566"/>
    </location>
</feature>
<protein>
    <submittedName>
        <fullName evidence="2">Retrovirus-related Pol poly from transposon</fullName>
    </submittedName>
</protein>
<organism evidence="2 3">
    <name type="scientific">Brachionus plicatilis</name>
    <name type="common">Marine rotifer</name>
    <name type="synonym">Brachionus muelleri</name>
    <dbReference type="NCBI Taxonomy" id="10195"/>
    <lineage>
        <taxon>Eukaryota</taxon>
        <taxon>Metazoa</taxon>
        <taxon>Spiralia</taxon>
        <taxon>Gnathifera</taxon>
        <taxon>Rotifera</taxon>
        <taxon>Eurotatoria</taxon>
        <taxon>Monogononta</taxon>
        <taxon>Pseudotrocha</taxon>
        <taxon>Ploima</taxon>
        <taxon>Brachionidae</taxon>
        <taxon>Brachionus</taxon>
    </lineage>
</organism>
<name>A0A3M7RYY2_BRAPC</name>
<dbReference type="SUPFAM" id="SSF56672">
    <property type="entry name" value="DNA/RNA polymerases"/>
    <property type="match status" value="1"/>
</dbReference>
<proteinExistence type="predicted"/>
<dbReference type="Gene3D" id="3.10.10.10">
    <property type="entry name" value="HIV Type 1 Reverse Transcriptase, subunit A, domain 1"/>
    <property type="match status" value="1"/>
</dbReference>
<dbReference type="InterPro" id="IPR050951">
    <property type="entry name" value="Retrovirus_Pol_polyprotein"/>
</dbReference>
<evidence type="ECO:0000313" key="2">
    <source>
        <dbReference type="EMBL" id="RNA28783.1"/>
    </source>
</evidence>
<feature type="non-terminal residue" evidence="2">
    <location>
        <position position="585"/>
    </location>
</feature>
<feature type="compositionally biased region" description="Basic and acidic residues" evidence="1">
    <location>
        <begin position="567"/>
        <end position="585"/>
    </location>
</feature>
<dbReference type="PANTHER" id="PTHR37984">
    <property type="entry name" value="PROTEIN CBG26694"/>
    <property type="match status" value="1"/>
</dbReference>
<feature type="region of interest" description="Disordered" evidence="1">
    <location>
        <begin position="547"/>
        <end position="585"/>
    </location>
</feature>
<keyword evidence="3" id="KW-1185">Reference proteome</keyword>
<evidence type="ECO:0000313" key="3">
    <source>
        <dbReference type="Proteomes" id="UP000276133"/>
    </source>
</evidence>
<dbReference type="EMBL" id="REGN01002343">
    <property type="protein sequence ID" value="RNA28783.1"/>
    <property type="molecule type" value="Genomic_DNA"/>
</dbReference>
<sequence length="585" mass="66905">MNNEGILAQGSTEVTLEQVKPEGKIKRAITMAQNTITCGQFRYAGDSVTLGQRWETWLERFNLHLATMDLEDDSAKAKAVFLVLIGEEAYQVHKSLKKADNSETLEECYAFMNGHYTAKRSRFTERQIFRRATKNVEESMDEFHMRLRQLATYCQFKDLEEEILQQLVAGSGMDAFQSKCTRSCEDMDLKKALELARGYERTTINVNGLTKPTIAEVGRSVNYAGQVAIKLQSTCSHNKVNYLTEESYKVNVDEYAEFMRFKQEKSNQGYELNMVKIDNIQNDGPRPNVSLAECTTKLYGYKALVPLPVMGEFHAKIEYCNSIAVERVVVIKGKSECLLSYKTAMKLNIIKMLNQVKAMGYKELKARFPKLFGDTMGMITGVEIVLEVDPNIKPIKQKLRPIAFHLPTLVEEEIKTQVMEGILERLDENSEPTEWISNLVIVQKSTGQDFKIRITSDSLAQENDRKAKRKMKENYDKQMKTRVPQLSEGSKVFIKQERQRKSMTKWDPEPFIAKKVKHSMVTVIRTGKEVTRNSSFFTPVVDVWSDSDHEDEMGQIGTEQSQNGSSSDKEVGERLSEQEVQHQME</sequence>
<feature type="region of interest" description="Disordered" evidence="1">
    <location>
        <begin position="463"/>
        <end position="482"/>
    </location>
</feature>